<accession>A0A9X4B1X9</accession>
<evidence type="ECO:0000313" key="2">
    <source>
        <dbReference type="Proteomes" id="UP001141183"/>
    </source>
</evidence>
<protein>
    <submittedName>
        <fullName evidence="1">Uncharacterized protein</fullName>
    </submittedName>
</protein>
<keyword evidence="2" id="KW-1185">Reference proteome</keyword>
<dbReference type="Proteomes" id="UP001141183">
    <property type="component" value="Unassembled WGS sequence"/>
</dbReference>
<dbReference type="AlphaFoldDB" id="A0A9X4B1X9"/>
<reference evidence="1" key="1">
    <citation type="submission" date="2022-05" db="EMBL/GenBank/DDBJ databases">
        <title>Draft genome sequence of Clostridium tertium strain CP3 isolated from Peru.</title>
        <authorList>
            <person name="Hurtado R."/>
            <person name="Lima L."/>
            <person name="Sousa T."/>
            <person name="Jaiswal A.K."/>
            <person name="Tiwari S."/>
            <person name="Maturrano L."/>
            <person name="Brenig B."/>
            <person name="Azevedo V."/>
        </authorList>
    </citation>
    <scope>NUCLEOTIDE SEQUENCE</scope>
    <source>
        <strain evidence="1">CP3</strain>
    </source>
</reference>
<gene>
    <name evidence="1" type="ORF">NE398_05505</name>
</gene>
<sequence>MGKGVSIQCKRCDYSATLFEGVGFRTQDFEVFRRELTKKRNDSIDFILSRKKINNISYYNAYAKCDKCGNLTTVPYVEIKYEDNKIFKLEYSCEICKSKYKLVSEEEIVNSRCPICNYEYLQNSGSIFWD</sequence>
<evidence type="ECO:0000313" key="1">
    <source>
        <dbReference type="EMBL" id="MDC4239618.1"/>
    </source>
</evidence>
<comment type="caution">
    <text evidence="1">The sequence shown here is derived from an EMBL/GenBank/DDBJ whole genome shotgun (WGS) entry which is preliminary data.</text>
</comment>
<dbReference type="RefSeq" id="WP_008681010.1">
    <property type="nucleotide sequence ID" value="NZ_CABKOG010000003.1"/>
</dbReference>
<dbReference type="EMBL" id="JAMRYU010000004">
    <property type="protein sequence ID" value="MDC4239618.1"/>
    <property type="molecule type" value="Genomic_DNA"/>
</dbReference>
<organism evidence="1 2">
    <name type="scientific">Clostridium tertium</name>
    <dbReference type="NCBI Taxonomy" id="1559"/>
    <lineage>
        <taxon>Bacteria</taxon>
        <taxon>Bacillati</taxon>
        <taxon>Bacillota</taxon>
        <taxon>Clostridia</taxon>
        <taxon>Eubacteriales</taxon>
        <taxon>Clostridiaceae</taxon>
        <taxon>Clostridium</taxon>
    </lineage>
</organism>
<proteinExistence type="predicted"/>
<name>A0A9X4B1X9_9CLOT</name>